<dbReference type="SUPFAM" id="SSF69318">
    <property type="entry name" value="Integrin alpha N-terminal domain"/>
    <property type="match status" value="1"/>
</dbReference>
<dbReference type="Gene3D" id="2.130.10.130">
    <property type="entry name" value="Integrin alpha, N-terminal"/>
    <property type="match status" value="2"/>
</dbReference>
<evidence type="ECO:0000313" key="4">
    <source>
        <dbReference type="EMBL" id="XBH14865.1"/>
    </source>
</evidence>
<feature type="domain" description="ASPIC/UnbV" evidence="2">
    <location>
        <begin position="499"/>
        <end position="569"/>
    </location>
</feature>
<dbReference type="PANTHER" id="PTHR16026">
    <property type="entry name" value="CARTILAGE ACIDIC PROTEIN 1"/>
    <property type="match status" value="1"/>
</dbReference>
<evidence type="ECO:0000313" key="3">
    <source>
        <dbReference type="EMBL" id="XBH11383.1"/>
    </source>
</evidence>
<dbReference type="EMBL" id="CP121195">
    <property type="protein sequence ID" value="XBH14865.1"/>
    <property type="molecule type" value="Genomic_DNA"/>
</dbReference>
<gene>
    <name evidence="3" type="ORF">P4G45_06585</name>
    <name evidence="4" type="ORF">P8936_06820</name>
</gene>
<organism evidence="3">
    <name type="scientific">Edaphobacter paludis</name>
    <dbReference type="NCBI Taxonomy" id="3035702"/>
    <lineage>
        <taxon>Bacteria</taxon>
        <taxon>Pseudomonadati</taxon>
        <taxon>Acidobacteriota</taxon>
        <taxon>Terriglobia</taxon>
        <taxon>Terriglobales</taxon>
        <taxon>Acidobacteriaceae</taxon>
        <taxon>Edaphobacter</taxon>
    </lineage>
</organism>
<reference evidence="3" key="1">
    <citation type="submission" date="2023-03" db="EMBL/GenBank/DDBJ databases">
        <title>Edaphobacter sp.</title>
        <authorList>
            <person name="Huber K.J."/>
            <person name="Papendorf J."/>
            <person name="Pilke C."/>
            <person name="Bunk B."/>
            <person name="Sproeer C."/>
            <person name="Pester M."/>
        </authorList>
    </citation>
    <scope>NUCLEOTIDE SEQUENCE</scope>
    <source>
        <strain evidence="3">DSM 109919</strain>
        <strain evidence="4">DSM 109920</strain>
    </source>
</reference>
<dbReference type="InterPro" id="IPR027039">
    <property type="entry name" value="Crtac1"/>
</dbReference>
<dbReference type="InterPro" id="IPR013517">
    <property type="entry name" value="FG-GAP"/>
</dbReference>
<dbReference type="InterPro" id="IPR011519">
    <property type="entry name" value="UnbV_ASPIC"/>
</dbReference>
<dbReference type="EMBL" id="CP121194">
    <property type="protein sequence ID" value="XBH11383.1"/>
    <property type="molecule type" value="Genomic_DNA"/>
</dbReference>
<keyword evidence="1" id="KW-0732">Signal</keyword>
<dbReference type="RefSeq" id="WP_348268875.1">
    <property type="nucleotide sequence ID" value="NZ_CP121194.1"/>
</dbReference>
<evidence type="ECO:0000259" key="2">
    <source>
        <dbReference type="Pfam" id="PF07593"/>
    </source>
</evidence>
<name>A0AAU7D2J8_9BACT</name>
<evidence type="ECO:0000256" key="1">
    <source>
        <dbReference type="ARBA" id="ARBA00022729"/>
    </source>
</evidence>
<dbReference type="PANTHER" id="PTHR16026:SF0">
    <property type="entry name" value="CARTILAGE ACIDIC PROTEIN 1"/>
    <property type="match status" value="1"/>
</dbReference>
<accession>A0AAU7D2J8</accession>
<dbReference type="InterPro" id="IPR028994">
    <property type="entry name" value="Integrin_alpha_N"/>
</dbReference>
<protein>
    <submittedName>
        <fullName evidence="3">CRTAC1 family protein</fullName>
    </submittedName>
</protein>
<proteinExistence type="predicted"/>
<accession>A0AAU7DC01</accession>
<dbReference type="KEGG" id="epl:P4G45_06585"/>
<dbReference type="Pfam" id="PF07593">
    <property type="entry name" value="UnbV_ASPIC"/>
    <property type="match status" value="1"/>
</dbReference>
<dbReference type="Pfam" id="PF13517">
    <property type="entry name" value="FG-GAP_3"/>
    <property type="match status" value="3"/>
</dbReference>
<dbReference type="AlphaFoldDB" id="A0AAU7D2J8"/>
<sequence>MLLFISGCKQHPTAPIAQVPTSPASHPTTVEARRTADVEPASVRPSGPVVFVDVTAQAGIHFRHNSGAFGKKYLPETMGSGVCALDYDNDGWQDLLFVNSMDWPGHQSAKSLPALYHNNGNGTFTDVTRQAGLATTMYGLGCAVADYDNDGWEDIYITALDGNHLFRNMGNGKFADVTAKAGVRNPGFSTSAVWFDYDNDGRLDLLVLHYVDWSVATDQFCSLDGKNKSYCTPEAYKGQSATLYHNKGNGTFEDVTKKAGVYDPSAKSLGVALLDYDNDGWLDLFVTNDTQPNKLYHNNHDGTFTDTAFSAGVAFSDAGKARAGMGTDAADYDGSGRQSLVIGNFTNESMSLYHNDGSGLFTDKAMDSGIAAASAKSLTFSSFFFDYDLDGWPDIFAVNGHVADDVSLTQPNLHYAEPPLLFRNKGKGNFENVSDKVGPALRQAIVGRGAAYLDFDNDGDLDLVVTTSNGPAKLLRNDNGNQNDMLRVKTVGTRSNRDGIGAKVTVKTNKGLRLFEMVKTGSSYLSQSEMPLTFGLGKPDESKTVTVEIVWPRGKKESIPNIKPNQFITLKEGSGVISAQPIKFTQHR</sequence>